<dbReference type="AlphaFoldDB" id="A0A9D1FYH0"/>
<dbReference type="InterPro" id="IPR025664">
    <property type="entry name" value="Spore_III_AC/AD"/>
</dbReference>
<accession>A0A9D1FYH0</accession>
<evidence type="ECO:0000256" key="1">
    <source>
        <dbReference type="SAM" id="Phobius"/>
    </source>
</evidence>
<reference evidence="2" key="1">
    <citation type="submission" date="2020-10" db="EMBL/GenBank/DDBJ databases">
        <authorList>
            <person name="Gilroy R."/>
        </authorList>
    </citation>
    <scope>NUCLEOTIDE SEQUENCE</scope>
    <source>
        <strain evidence="2">13766</strain>
    </source>
</reference>
<keyword evidence="1" id="KW-1133">Transmembrane helix</keyword>
<protein>
    <submittedName>
        <fullName evidence="2">Stage III sporulation protein AC</fullName>
    </submittedName>
</protein>
<dbReference type="Proteomes" id="UP000824140">
    <property type="component" value="Unassembled WGS sequence"/>
</dbReference>
<keyword evidence="1" id="KW-0812">Transmembrane</keyword>
<dbReference type="Pfam" id="PF06686">
    <property type="entry name" value="SpoIIIAC"/>
    <property type="match status" value="1"/>
</dbReference>
<reference evidence="2" key="2">
    <citation type="journal article" date="2021" name="PeerJ">
        <title>Extensive microbial diversity within the chicken gut microbiome revealed by metagenomics and culture.</title>
        <authorList>
            <person name="Gilroy R."/>
            <person name="Ravi A."/>
            <person name="Getino M."/>
            <person name="Pursley I."/>
            <person name="Horton D.L."/>
            <person name="Alikhan N.F."/>
            <person name="Baker D."/>
            <person name="Gharbi K."/>
            <person name="Hall N."/>
            <person name="Watson M."/>
            <person name="Adriaenssens E.M."/>
            <person name="Foster-Nyarko E."/>
            <person name="Jarju S."/>
            <person name="Secka A."/>
            <person name="Antonio M."/>
            <person name="Oren A."/>
            <person name="Chaudhuri R.R."/>
            <person name="La Ragione R."/>
            <person name="Hildebrand F."/>
            <person name="Pallen M.J."/>
        </authorList>
    </citation>
    <scope>NUCLEOTIDE SEQUENCE</scope>
    <source>
        <strain evidence="2">13766</strain>
    </source>
</reference>
<proteinExistence type="predicted"/>
<dbReference type="InterPro" id="IPR009570">
    <property type="entry name" value="Spore_III_AC"/>
</dbReference>
<organism evidence="2 3">
    <name type="scientific">Candidatus Alectryocaccomicrobium excrementavium</name>
    <dbReference type="NCBI Taxonomy" id="2840668"/>
    <lineage>
        <taxon>Bacteria</taxon>
        <taxon>Bacillati</taxon>
        <taxon>Bacillota</taxon>
        <taxon>Clostridia</taxon>
        <taxon>Candidatus Alectryocaccomicrobium</taxon>
    </lineage>
</organism>
<sequence>MEVDLIFKIAGIGILVSVLAQVLGRAGREDIATLTSLAGLVIVLIMVVNLIAGFFQDVKAIFQLY</sequence>
<feature type="transmembrane region" description="Helical" evidence="1">
    <location>
        <begin position="6"/>
        <end position="24"/>
    </location>
</feature>
<dbReference type="NCBIfam" id="TIGR02848">
    <property type="entry name" value="spore_III_AC"/>
    <property type="match status" value="1"/>
</dbReference>
<evidence type="ECO:0000313" key="3">
    <source>
        <dbReference type="Proteomes" id="UP000824140"/>
    </source>
</evidence>
<dbReference type="EMBL" id="DVJN01000036">
    <property type="protein sequence ID" value="HIS91759.1"/>
    <property type="molecule type" value="Genomic_DNA"/>
</dbReference>
<evidence type="ECO:0000313" key="2">
    <source>
        <dbReference type="EMBL" id="HIS91759.1"/>
    </source>
</evidence>
<name>A0A9D1FYH0_9FIRM</name>
<keyword evidence="1" id="KW-0472">Membrane</keyword>
<gene>
    <name evidence="2" type="primary">spoIIIAC</name>
    <name evidence="2" type="ORF">IAA84_01940</name>
</gene>
<feature type="transmembrane region" description="Helical" evidence="1">
    <location>
        <begin position="31"/>
        <end position="55"/>
    </location>
</feature>
<comment type="caution">
    <text evidence="2">The sequence shown here is derived from an EMBL/GenBank/DDBJ whole genome shotgun (WGS) entry which is preliminary data.</text>
</comment>